<dbReference type="RefSeq" id="WP_222966192.1">
    <property type="nucleotide sequence ID" value="NZ_JAINZZ010000037.1"/>
</dbReference>
<dbReference type="Proteomes" id="UP000778578">
    <property type="component" value="Unassembled WGS sequence"/>
</dbReference>
<accession>A0ABS7QGA0</accession>
<evidence type="ECO:0000259" key="1">
    <source>
        <dbReference type="Pfam" id="PF09860"/>
    </source>
</evidence>
<evidence type="ECO:0000313" key="2">
    <source>
        <dbReference type="EMBL" id="MBY8880799.1"/>
    </source>
</evidence>
<comment type="caution">
    <text evidence="2">The sequence shown here is derived from an EMBL/GenBank/DDBJ whole genome shotgun (WGS) entry which is preliminary data.</text>
</comment>
<organism evidence="2 3">
    <name type="scientific">Actinacidiphila acidipaludis</name>
    <dbReference type="NCBI Taxonomy" id="2873382"/>
    <lineage>
        <taxon>Bacteria</taxon>
        <taxon>Bacillati</taxon>
        <taxon>Actinomycetota</taxon>
        <taxon>Actinomycetes</taxon>
        <taxon>Kitasatosporales</taxon>
        <taxon>Streptomycetaceae</taxon>
        <taxon>Actinacidiphila</taxon>
    </lineage>
</organism>
<protein>
    <submittedName>
        <fullName evidence="2">DUF2087 domain-containing protein</fullName>
    </submittedName>
</protein>
<dbReference type="EMBL" id="JAINZZ010000037">
    <property type="protein sequence ID" value="MBY8880799.1"/>
    <property type="molecule type" value="Genomic_DNA"/>
</dbReference>
<keyword evidence="3" id="KW-1185">Reference proteome</keyword>
<evidence type="ECO:0000313" key="3">
    <source>
        <dbReference type="Proteomes" id="UP000778578"/>
    </source>
</evidence>
<feature type="domain" description="DUF2087" evidence="1">
    <location>
        <begin position="22"/>
        <end position="91"/>
    </location>
</feature>
<dbReference type="Pfam" id="PF09860">
    <property type="entry name" value="DUF2087"/>
    <property type="match status" value="1"/>
</dbReference>
<name>A0ABS7QGA0_9ACTN</name>
<reference evidence="2 3" key="1">
    <citation type="submission" date="2021-08" db="EMBL/GenBank/DDBJ databases">
        <title>WGS of actinomycetes from Thailand.</title>
        <authorList>
            <person name="Thawai C."/>
        </authorList>
    </citation>
    <scope>NUCLEOTIDE SEQUENCE [LARGE SCALE GENOMIC DNA]</scope>
    <source>
        <strain evidence="2 3">PLK6-54</strain>
    </source>
</reference>
<proteinExistence type="predicted"/>
<sequence>MSTDDEAARQAHGVTDLFSHGRLTSVPRRPARRAQLLAYLAASLFTGGRVYTEQEVNEALASVHDDTSALRRYLVEEGFLGRTRDGAVYQRLR</sequence>
<dbReference type="InterPro" id="IPR018656">
    <property type="entry name" value="DUF2087"/>
</dbReference>
<gene>
    <name evidence="2" type="ORF">K7862_24635</name>
</gene>